<comment type="similarity">
    <text evidence="23">Belongs to the class-III pyridoxal-phosphate-dependent aminotransferase family. BioA subfamily.</text>
</comment>
<dbReference type="Pfam" id="PF00202">
    <property type="entry name" value="Aminotran_3"/>
    <property type="match status" value="1"/>
</dbReference>
<keyword evidence="16 23" id="KW-0663">Pyridoxal phosphate</keyword>
<keyword evidence="27" id="KW-1185">Reference proteome</keyword>
<dbReference type="InterPro" id="IPR049704">
    <property type="entry name" value="Aminotrans_3_PPA_site"/>
</dbReference>
<feature type="binding site" evidence="24">
    <location>
        <position position="80"/>
    </location>
    <ligand>
        <name>[4Fe-4S] cluster</name>
        <dbReference type="ChEBI" id="CHEBI:49883"/>
        <note>4Fe-4S-S-AdoMet</note>
    </ligand>
</feature>
<dbReference type="FunFam" id="3.40.640.10:FF:000004">
    <property type="entry name" value="Acetylornithine aminotransferase"/>
    <property type="match status" value="1"/>
</dbReference>
<feature type="binding site" evidence="23">
    <location>
        <position position="483"/>
    </location>
    <ligand>
        <name>substrate</name>
    </ligand>
</feature>
<dbReference type="EC" id="2.6.1.62" evidence="23"/>
<feature type="binding site" evidence="23">
    <location>
        <begin position="450"/>
        <end position="451"/>
    </location>
    <ligand>
        <name>pyridoxal 5'-phosphate</name>
        <dbReference type="ChEBI" id="CHEBI:597326"/>
    </ligand>
</feature>
<dbReference type="PANTHER" id="PTHR42684:SF17">
    <property type="entry name" value="ADENOSYLMETHIONINE-8-AMINO-7-OXONONANOATE AMINOTRANSFERASE"/>
    <property type="match status" value="1"/>
</dbReference>
<feature type="site" description="Participates in the substrate recognition with KAPA and in a stacking interaction with the adenine ring of SAM" evidence="23">
    <location>
        <position position="355"/>
    </location>
</feature>
<feature type="binding site" evidence="24">
    <location>
        <position position="84"/>
    </location>
    <ligand>
        <name>[4Fe-4S] cluster</name>
        <dbReference type="ChEBI" id="CHEBI:49883"/>
        <note>4Fe-4S-S-AdoMet</note>
    </ligand>
</feature>
<feature type="binding site" evidence="23">
    <location>
        <position position="729"/>
    </location>
    <ligand>
        <name>substrate</name>
    </ligand>
</feature>
<evidence type="ECO:0000256" key="17">
    <source>
        <dbReference type="ARBA" id="ARBA00023004"/>
    </source>
</evidence>
<evidence type="ECO:0000256" key="10">
    <source>
        <dbReference type="ARBA" id="ARBA00022576"/>
    </source>
</evidence>
<feature type="binding site" evidence="24">
    <location>
        <position position="217"/>
    </location>
    <ligand>
        <name>[2Fe-2S] cluster</name>
        <dbReference type="ChEBI" id="CHEBI:190135"/>
    </ligand>
</feature>
<dbReference type="PATRIC" id="fig|762967.3.peg.531"/>
<comment type="cofactor">
    <cofactor evidence="24">
        <name>[2Fe-2S] cluster</name>
        <dbReference type="ChEBI" id="CHEBI:190135"/>
    </cofactor>
    <text evidence="24">Binds 1 [2Fe-2S] cluster. The cluster is coordinated with 3 cysteines and 1 arginine.</text>
</comment>
<dbReference type="SMART" id="SM00729">
    <property type="entry name" value="Elp3"/>
    <property type="match status" value="1"/>
</dbReference>
<evidence type="ECO:0000256" key="7">
    <source>
        <dbReference type="ARBA" id="ARBA00006507"/>
    </source>
</evidence>
<dbReference type="SMART" id="SM00876">
    <property type="entry name" value="BATS"/>
    <property type="match status" value="1"/>
</dbReference>
<comment type="pathway">
    <text evidence="3 24">Cofactor biosynthesis; biotin biosynthesis; biotin from 7,8-diaminononanoate: step 2/2.</text>
</comment>
<keyword evidence="11 24" id="KW-0808">Transferase</keyword>
<dbReference type="SFLD" id="SFLDG01060">
    <property type="entry name" value="BATS_domain_containing"/>
    <property type="match status" value="1"/>
</dbReference>
<reference evidence="26 27" key="1">
    <citation type="submission" date="2011-11" db="EMBL/GenBank/DDBJ databases">
        <authorList>
            <person name="Weinstock G."/>
            <person name="Sodergren E."/>
            <person name="Clifton S."/>
            <person name="Fulton L."/>
            <person name="Fulton B."/>
            <person name="Courtney L."/>
            <person name="Fronick C."/>
            <person name="Harrison M."/>
            <person name="Strong C."/>
            <person name="Farmer C."/>
            <person name="Delahaunty K."/>
            <person name="Markovic C."/>
            <person name="Hall O."/>
            <person name="Minx P."/>
            <person name="Tomlinson C."/>
            <person name="Mitreva M."/>
            <person name="Hou S."/>
            <person name="Chen J."/>
            <person name="Wollam A."/>
            <person name="Pepin K.H."/>
            <person name="Johnson M."/>
            <person name="Bhonagiri V."/>
            <person name="Zhang X."/>
            <person name="Suruliraj S."/>
            <person name="Warren W."/>
            <person name="Chinwalla A."/>
            <person name="Mardis E.R."/>
            <person name="Wilson R.K."/>
        </authorList>
    </citation>
    <scope>NUCLEOTIDE SEQUENCE [LARGE SCALE GENOMIC DNA]</scope>
    <source>
        <strain evidence="26 27">YIT 11816</strain>
    </source>
</reference>
<dbReference type="InterPro" id="IPR015422">
    <property type="entry name" value="PyrdxlP-dep_Trfase_small"/>
</dbReference>
<evidence type="ECO:0000256" key="22">
    <source>
        <dbReference type="ARBA" id="ARBA00051157"/>
    </source>
</evidence>
<dbReference type="Gene3D" id="3.90.1150.10">
    <property type="entry name" value="Aspartate Aminotransferase, domain 1"/>
    <property type="match status" value="1"/>
</dbReference>
<dbReference type="InterPro" id="IPR005815">
    <property type="entry name" value="BioA"/>
</dbReference>
<comment type="cofactor">
    <cofactor evidence="1 23">
        <name>pyridoxal 5'-phosphate</name>
        <dbReference type="ChEBI" id="CHEBI:597326"/>
    </cofactor>
</comment>
<dbReference type="InterPro" id="IPR007197">
    <property type="entry name" value="rSAM"/>
</dbReference>
<evidence type="ECO:0000256" key="15">
    <source>
        <dbReference type="ARBA" id="ARBA00022756"/>
    </source>
</evidence>
<dbReference type="PANTHER" id="PTHR42684">
    <property type="entry name" value="ADENOSYLMETHIONINE-8-AMINO-7-OXONONANOATE AMINOTRANSFERASE"/>
    <property type="match status" value="1"/>
</dbReference>
<dbReference type="GO" id="GO:0004076">
    <property type="term" value="F:biotin synthase activity"/>
    <property type="evidence" value="ECO:0007669"/>
    <property type="project" value="UniProtKB-UniRule"/>
</dbReference>
<evidence type="ECO:0000256" key="1">
    <source>
        <dbReference type="ARBA" id="ARBA00001933"/>
    </source>
</evidence>
<protein>
    <recommendedName>
        <fullName evidence="23 24">Multifunctional fusion protein</fullName>
    </recommendedName>
    <domain>
        <recommendedName>
            <fullName evidence="23">Adenosylmethionine-8-amino-7-oxononanoate aminotransferase</fullName>
            <ecNumber evidence="23">2.6.1.62</ecNumber>
        </recommendedName>
        <alternativeName>
            <fullName evidence="23">7,8-diamino-pelargonic acid aminotransferase</fullName>
        </alternativeName>
        <alternativeName>
            <fullName evidence="23">7,8-diaminononanoate synthase</fullName>
        </alternativeName>
        <alternativeName>
            <fullName evidence="23">Diaminopelargonic acid synthase</fullName>
            <shortName evidence="23">DANS</shortName>
            <shortName evidence="23">DAPA AT</shortName>
            <shortName evidence="23">DAPA aminotransferase</shortName>
        </alternativeName>
    </domain>
    <domain>
        <recommendedName>
            <fullName evidence="24">Biotin synthase</fullName>
            <ecNumber evidence="24">2.8.1.6</ecNumber>
        </recommendedName>
    </domain>
</protein>
<feature type="modified residue" description="N6-(pyridoxal phosphate)lysine" evidence="23">
    <location>
        <position position="612"/>
    </location>
</feature>
<keyword evidence="23" id="KW-0963">Cytoplasm</keyword>
<dbReference type="GO" id="GO:0030170">
    <property type="term" value="F:pyridoxal phosphate binding"/>
    <property type="evidence" value="ECO:0007669"/>
    <property type="project" value="UniProtKB-UniRule"/>
</dbReference>
<dbReference type="InterPro" id="IPR015421">
    <property type="entry name" value="PyrdxlP-dep_Trfase_major"/>
</dbReference>
<dbReference type="RefSeq" id="WP_008541263.1">
    <property type="nucleotide sequence ID" value="NZ_JH604904.1"/>
</dbReference>
<dbReference type="NCBIfam" id="TIGR00433">
    <property type="entry name" value="bioB"/>
    <property type="match status" value="1"/>
</dbReference>
<evidence type="ECO:0000313" key="27">
    <source>
        <dbReference type="Proteomes" id="UP000004956"/>
    </source>
</evidence>
<evidence type="ECO:0000256" key="19">
    <source>
        <dbReference type="ARBA" id="ARBA00023268"/>
    </source>
</evidence>
<keyword evidence="10 23" id="KW-0032">Aminotransferase</keyword>
<dbReference type="Gene3D" id="3.40.640.10">
    <property type="entry name" value="Type I PLP-dependent aspartate aminotransferase-like (Major domain)"/>
    <property type="match status" value="1"/>
</dbReference>
<dbReference type="GO" id="GO:0005737">
    <property type="term" value="C:cytoplasm"/>
    <property type="evidence" value="ECO:0007669"/>
    <property type="project" value="UniProtKB-SubCell"/>
</dbReference>
<dbReference type="Proteomes" id="UP000004956">
    <property type="component" value="Unassembled WGS sequence"/>
</dbReference>
<evidence type="ECO:0000256" key="3">
    <source>
        <dbReference type="ARBA" id="ARBA00004942"/>
    </source>
</evidence>
<keyword evidence="15 24" id="KW-0093">Biotin biosynthesis</keyword>
<dbReference type="NCBIfam" id="TIGR00508">
    <property type="entry name" value="bioA"/>
    <property type="match status" value="1"/>
</dbReference>
<evidence type="ECO:0000256" key="23">
    <source>
        <dbReference type="HAMAP-Rule" id="MF_00834"/>
    </source>
</evidence>
<evidence type="ECO:0000256" key="20">
    <source>
        <dbReference type="ARBA" id="ARBA00048449"/>
    </source>
</evidence>
<dbReference type="OrthoDB" id="3398487at2"/>
<dbReference type="Gene3D" id="3.20.20.70">
    <property type="entry name" value="Aldolase class I"/>
    <property type="match status" value="1"/>
</dbReference>
<dbReference type="PROSITE" id="PS00600">
    <property type="entry name" value="AA_TRANSFER_CLASS_3"/>
    <property type="match status" value="1"/>
</dbReference>
<dbReference type="HOGENOM" id="CLU_016922_9_1_4"/>
<evidence type="ECO:0000256" key="5">
    <source>
        <dbReference type="ARBA" id="ARBA00005063"/>
    </source>
</evidence>
<evidence type="ECO:0000313" key="26">
    <source>
        <dbReference type="EMBL" id="EHY31963.1"/>
    </source>
</evidence>
<comment type="similarity">
    <text evidence="7">In the C-terminal section; belongs to the class-III pyridoxal-phosphate-dependent aminotransferase family. BioA subfamily.</text>
</comment>
<comment type="catalytic activity">
    <reaction evidence="20 23">
        <text>(8S)-8-amino-7-oxononanoate + S-adenosyl-L-methionine = S-adenosyl-4-methylsulfanyl-2-oxobutanoate + (7R,8S)-7,8-diammoniononanoate</text>
        <dbReference type="Rhea" id="RHEA:16861"/>
        <dbReference type="ChEBI" id="CHEBI:16490"/>
        <dbReference type="ChEBI" id="CHEBI:59789"/>
        <dbReference type="ChEBI" id="CHEBI:149468"/>
        <dbReference type="ChEBI" id="CHEBI:149469"/>
        <dbReference type="EC" id="2.6.1.62"/>
    </reaction>
</comment>
<comment type="function">
    <text evidence="24">Catalyzes the conversion of dethiobiotin (DTB) to biotin by the insertion of a sulfur atom into dethiobiotin via a radical-based mechanism.</text>
</comment>
<dbReference type="InterPro" id="IPR002684">
    <property type="entry name" value="Biotin_synth/BioAB"/>
</dbReference>
<dbReference type="STRING" id="762967.HMPREF9440_00652"/>
<comment type="pathway">
    <text evidence="4">Amine and polyamine biosynthesis; ectoine biosynthesis; L-ectoine from L-aspartate 4-semialdehyde: step 1/3.</text>
</comment>
<dbReference type="Pfam" id="PF04055">
    <property type="entry name" value="Radical_SAM"/>
    <property type="match status" value="1"/>
</dbReference>
<comment type="pathway">
    <text evidence="5 23">Cofactor biosynthesis; biotin biosynthesis; 7,8-diaminononanoate from 8-amino-7-oxononanoate (SAM route): step 1/1.</text>
</comment>
<evidence type="ECO:0000256" key="2">
    <source>
        <dbReference type="ARBA" id="ARBA00003991"/>
    </source>
</evidence>
<dbReference type="HAMAP" id="MF_01694">
    <property type="entry name" value="BioB"/>
    <property type="match status" value="1"/>
</dbReference>
<evidence type="ECO:0000256" key="14">
    <source>
        <dbReference type="ARBA" id="ARBA00022723"/>
    </source>
</evidence>
<evidence type="ECO:0000256" key="21">
    <source>
        <dbReference type="ARBA" id="ARBA00049111"/>
    </source>
</evidence>
<evidence type="ECO:0000256" key="16">
    <source>
        <dbReference type="ARBA" id="ARBA00022898"/>
    </source>
</evidence>
<feature type="binding site" evidence="23">
    <location>
        <position position="583"/>
    </location>
    <ligand>
        <name>pyridoxal 5'-phosphate</name>
        <dbReference type="ChEBI" id="CHEBI:597326"/>
    </ligand>
</feature>
<dbReference type="GO" id="GO:0051539">
    <property type="term" value="F:4 iron, 4 sulfur cluster binding"/>
    <property type="evidence" value="ECO:0007669"/>
    <property type="project" value="UniProtKB-KW"/>
</dbReference>
<dbReference type="GO" id="GO:0051537">
    <property type="term" value="F:2 iron, 2 sulfur cluster binding"/>
    <property type="evidence" value="ECO:0007669"/>
    <property type="project" value="UniProtKB-KW"/>
</dbReference>
<name>H3KD46_9BURK</name>
<evidence type="ECO:0000256" key="9">
    <source>
        <dbReference type="ARBA" id="ARBA00022485"/>
    </source>
</evidence>
<comment type="function">
    <text evidence="23">Catalyzes the transfer of the alpha-amino group from S-adenosyl-L-methionine (SAM) to 7-keto-8-aminopelargonic acid (KAPA) to form 7,8-diaminopelargonic acid (DAPA). It is the only aminotransferase known to utilize SAM as an amino donor.</text>
</comment>
<dbReference type="GO" id="GO:0005506">
    <property type="term" value="F:iron ion binding"/>
    <property type="evidence" value="ECO:0007669"/>
    <property type="project" value="UniProtKB-UniRule"/>
</dbReference>
<feature type="binding site" evidence="24">
    <location>
        <position position="87"/>
    </location>
    <ligand>
        <name>[4Fe-4S] cluster</name>
        <dbReference type="ChEBI" id="CHEBI:49883"/>
        <note>4Fe-4S-S-AdoMet</note>
    </ligand>
</feature>
<feature type="domain" description="Radical SAM core" evidence="25">
    <location>
        <begin position="65"/>
        <end position="289"/>
    </location>
</feature>
<comment type="cofactor">
    <cofactor evidence="24">
        <name>[4Fe-4S] cluster</name>
        <dbReference type="ChEBI" id="CHEBI:49883"/>
    </cofactor>
    <text evidence="24">Binds 1 [4Fe-4S] cluster. The cluster is coordinated with 3 cysteines and an exchangeable S-adenosyl-L-methionine.</text>
</comment>
<evidence type="ECO:0000256" key="18">
    <source>
        <dbReference type="ARBA" id="ARBA00023014"/>
    </source>
</evidence>
<keyword evidence="18 24" id="KW-0411">Iron-sulfur</keyword>
<comment type="similarity">
    <text evidence="6">In the N-terminal section; belongs to the radical SAM superfamily. Biotin synthase family.</text>
</comment>
<feature type="binding site" evidence="23">
    <location>
        <begin position="646"/>
        <end position="647"/>
    </location>
    <ligand>
        <name>pyridoxal 5'-phosphate</name>
        <dbReference type="ChEBI" id="CHEBI:597326"/>
    </ligand>
</feature>
<dbReference type="UniPathway" id="UPA00078">
    <property type="reaction ID" value="UER00160"/>
</dbReference>
<evidence type="ECO:0000256" key="11">
    <source>
        <dbReference type="ARBA" id="ARBA00022679"/>
    </source>
</evidence>
<dbReference type="GO" id="GO:0045303">
    <property type="term" value="F:diaminobutyrate-2-oxoglutarate transaminase activity"/>
    <property type="evidence" value="ECO:0007669"/>
    <property type="project" value="UniProtKB-EC"/>
</dbReference>
<dbReference type="PROSITE" id="PS51918">
    <property type="entry name" value="RADICAL_SAM"/>
    <property type="match status" value="1"/>
</dbReference>
<comment type="catalytic activity">
    <reaction evidence="21">
        <text>L-2,4-diaminobutanoate + 2-oxoglutarate = L-aspartate 4-semialdehyde + L-glutamate</text>
        <dbReference type="Rhea" id="RHEA:11160"/>
        <dbReference type="ChEBI" id="CHEBI:16810"/>
        <dbReference type="ChEBI" id="CHEBI:29985"/>
        <dbReference type="ChEBI" id="CHEBI:58761"/>
        <dbReference type="ChEBI" id="CHEBI:537519"/>
        <dbReference type="EC" id="2.6.1.76"/>
    </reaction>
</comment>
<evidence type="ECO:0000256" key="8">
    <source>
        <dbReference type="ARBA" id="ARBA00011738"/>
    </source>
</evidence>
<dbReference type="SUPFAM" id="SSF102114">
    <property type="entry name" value="Radical SAM enzymes"/>
    <property type="match status" value="1"/>
</dbReference>
<dbReference type="SFLD" id="SFLDG01278">
    <property type="entry name" value="biotin_synthase_like"/>
    <property type="match status" value="1"/>
</dbReference>
<evidence type="ECO:0000256" key="6">
    <source>
        <dbReference type="ARBA" id="ARBA00005255"/>
    </source>
</evidence>
<evidence type="ECO:0000259" key="25">
    <source>
        <dbReference type="PROSITE" id="PS51918"/>
    </source>
</evidence>
<dbReference type="GO" id="GO:0004015">
    <property type="term" value="F:adenosylmethionine-8-amino-7-oxononanoate transaminase activity"/>
    <property type="evidence" value="ECO:0007669"/>
    <property type="project" value="UniProtKB-UniRule"/>
</dbReference>
<dbReference type="InterPro" id="IPR015424">
    <property type="entry name" value="PyrdxlP-dep_Trfase"/>
</dbReference>
<feature type="binding site" evidence="23">
    <location>
        <position position="645"/>
    </location>
    <ligand>
        <name>substrate</name>
    </ligand>
</feature>
<feature type="binding site" evidence="24">
    <location>
        <position position="157"/>
    </location>
    <ligand>
        <name>[2Fe-2S] cluster</name>
        <dbReference type="ChEBI" id="CHEBI:190135"/>
    </ligand>
</feature>
<comment type="subcellular location">
    <subcellularLocation>
        <location evidence="23">Cytoplasm</location>
    </subcellularLocation>
</comment>
<feature type="binding site" evidence="23">
    <location>
        <position position="612"/>
    </location>
    <ligand>
        <name>substrate</name>
    </ligand>
</feature>
<comment type="similarity">
    <text evidence="24">Belongs to the radical SAM superfamily. Biotin synthase family.</text>
</comment>
<keyword evidence="14 24" id="KW-0479">Metal-binding</keyword>
<comment type="catalytic activity">
    <reaction evidence="22 24">
        <text>(4R,5S)-dethiobiotin + (sulfur carrier)-SH + 2 reduced [2Fe-2S]-[ferredoxin] + 2 S-adenosyl-L-methionine = (sulfur carrier)-H + biotin + 2 5'-deoxyadenosine + 2 L-methionine + 2 oxidized [2Fe-2S]-[ferredoxin]</text>
        <dbReference type="Rhea" id="RHEA:22060"/>
        <dbReference type="Rhea" id="RHEA-COMP:10000"/>
        <dbReference type="Rhea" id="RHEA-COMP:10001"/>
        <dbReference type="Rhea" id="RHEA-COMP:14737"/>
        <dbReference type="Rhea" id="RHEA-COMP:14739"/>
        <dbReference type="ChEBI" id="CHEBI:17319"/>
        <dbReference type="ChEBI" id="CHEBI:29917"/>
        <dbReference type="ChEBI" id="CHEBI:33737"/>
        <dbReference type="ChEBI" id="CHEBI:33738"/>
        <dbReference type="ChEBI" id="CHEBI:57586"/>
        <dbReference type="ChEBI" id="CHEBI:57844"/>
        <dbReference type="ChEBI" id="CHEBI:59789"/>
        <dbReference type="ChEBI" id="CHEBI:64428"/>
        <dbReference type="ChEBI" id="CHEBI:149473"/>
        <dbReference type="EC" id="2.8.1.6"/>
    </reaction>
</comment>
<gene>
    <name evidence="24" type="primary">bioB</name>
    <name evidence="23" type="synonym">bioA</name>
    <name evidence="26" type="ORF">HMPREF9440_00652</name>
</gene>
<proteinExistence type="inferred from homology"/>
<comment type="caution">
    <text evidence="26">The sequence shown here is derived from an EMBL/GenBank/DDBJ whole genome shotgun (WGS) entry which is preliminary data.</text>
</comment>
<comment type="subunit">
    <text evidence="8 24">Homodimer.</text>
</comment>
<dbReference type="Pfam" id="PF06968">
    <property type="entry name" value="BATS"/>
    <property type="match status" value="1"/>
</dbReference>
<evidence type="ECO:0000256" key="24">
    <source>
        <dbReference type="HAMAP-Rule" id="MF_01694"/>
    </source>
</evidence>
<dbReference type="HAMAP" id="MF_00834">
    <property type="entry name" value="BioA"/>
    <property type="match status" value="1"/>
</dbReference>
<dbReference type="GO" id="GO:0009102">
    <property type="term" value="P:biotin biosynthetic process"/>
    <property type="evidence" value="ECO:0007669"/>
    <property type="project" value="UniProtKB-UniRule"/>
</dbReference>
<dbReference type="InterPro" id="IPR005814">
    <property type="entry name" value="Aminotrans_3"/>
</dbReference>
<keyword evidence="13 24" id="KW-0001">2Fe-2S</keyword>
<evidence type="ECO:0000256" key="13">
    <source>
        <dbReference type="ARBA" id="ARBA00022714"/>
    </source>
</evidence>
<organism evidence="26 27">
    <name type="scientific">Sutterella parvirubra YIT 11816</name>
    <dbReference type="NCBI Taxonomy" id="762967"/>
    <lineage>
        <taxon>Bacteria</taxon>
        <taxon>Pseudomonadati</taxon>
        <taxon>Pseudomonadota</taxon>
        <taxon>Betaproteobacteria</taxon>
        <taxon>Burkholderiales</taxon>
        <taxon>Sutterellaceae</taxon>
        <taxon>Sutterella</taxon>
    </lineage>
</organism>
<keyword evidence="17 24" id="KW-0408">Iron</keyword>
<keyword evidence="19" id="KW-0511">Multifunctional enzyme</keyword>
<feature type="binding site" evidence="23">
    <location>
        <position position="390"/>
    </location>
    <ligand>
        <name>substrate</name>
    </ligand>
</feature>
<dbReference type="InterPro" id="IPR058240">
    <property type="entry name" value="rSAM_sf"/>
</dbReference>
<sequence>MPQTVNPAPQDAALEEEARAMIGRLVERALSDAEITPEEVLPVAALPVETLVDAAEEVSRKHASRTFNICAIVNAKSGKCPENCRWCSQSASWPDAKSPVYGLIDAEEALKSAKAAYESGASRFSLVMSGRKLSRREVRETAEIVRRLREAFPMEVCISPGLLTEDEFRELRDAGVARAHCNLEAAPSFFPEVCTSHSFEAKIETLEAARRAGLQICSGGIIGMGEDRLARIELALALRKLRVPSLPLNVLEPIPGTPLGSMPRISEEEVIRTAAVWRLLNPTVELRFAGGRRRLSDACLHACFRAGVNSAIAGDMLTTPGTDHNHELSLVREAGYKLEADEGLAVDRDHIWHPYAGTILTPRVEKVVGAEGVKLKLADGRELIDGTSAWWCAPFGYKPKALVDAVQRQAAELPHVMFGGLTHDPAIGLAKRLTEILPAALQRIFFADSGSVAVEAAMKLAIQYQMASGRPDRTGFVTIEGGYHGDTWNAMSVCDPVAGMHGAFGGALPQRHFVPAPKSVFGGDWDPADIEPLRAFLEAHDDVAAFILEPILQGASAMRFYHPQFLAEAAKLCREHDVLLILDEIATGFGRTGRDFACQWADVTPDVMTIGKALTGGMVTLSAVAVQNRVADRVSAHPPFAFMHGPTFMANPIACAAACAAMDLYRSDDWPAKARALGERLEKGLAHLRGRPGIRDVRVLGAVAVVETEVPGKIPVLQLRFVKEGVWVRPIGRLWYLMPPFVMTEAETEALLKGFLTVLERHLEENPVDGTTGETNEGAVP</sequence>
<dbReference type="InterPro" id="IPR010722">
    <property type="entry name" value="BATS_dom"/>
</dbReference>
<dbReference type="CDD" id="cd00610">
    <property type="entry name" value="OAT_like"/>
    <property type="match status" value="1"/>
</dbReference>
<accession>H3KD46</accession>
<dbReference type="AlphaFoldDB" id="H3KD46"/>
<feature type="binding site" evidence="24">
    <location>
        <position position="125"/>
    </location>
    <ligand>
        <name>[2Fe-2S] cluster</name>
        <dbReference type="ChEBI" id="CHEBI:190135"/>
    </ligand>
</feature>
<comment type="function">
    <text evidence="2">Catalyzes two activities which are involved in the biotine biosynthesis: the conversion of dethiobiotin (DTB) to biotin by the insertion of a sulfur atom into dethiobiotin via a radical-based mechanism, and the transfer of the alpha-amino group from S-adenosyl-L-methionine (SAM) to 7-keto-8-aminopelargonic acid (KAPA) to form 7,8-diaminopelargonic acid (DAPA).</text>
</comment>
<dbReference type="InterPro" id="IPR006638">
    <property type="entry name" value="Elp3/MiaA/NifB-like_rSAM"/>
</dbReference>
<dbReference type="SFLD" id="SFLDS00029">
    <property type="entry name" value="Radical_SAM"/>
    <property type="match status" value="1"/>
</dbReference>
<dbReference type="EC" id="2.8.1.6" evidence="24"/>
<dbReference type="CDD" id="cd01335">
    <property type="entry name" value="Radical_SAM"/>
    <property type="match status" value="1"/>
</dbReference>
<dbReference type="EMBL" id="AFBQ01000082">
    <property type="protein sequence ID" value="EHY31963.1"/>
    <property type="molecule type" value="Genomic_DNA"/>
</dbReference>
<dbReference type="InterPro" id="IPR013785">
    <property type="entry name" value="Aldolase_TIM"/>
</dbReference>
<dbReference type="SUPFAM" id="SSF53383">
    <property type="entry name" value="PLP-dependent transferases"/>
    <property type="match status" value="1"/>
</dbReference>
<evidence type="ECO:0000256" key="4">
    <source>
        <dbReference type="ARBA" id="ARBA00004946"/>
    </source>
</evidence>
<keyword evidence="12 24" id="KW-0949">S-adenosyl-L-methionine</keyword>
<evidence type="ECO:0000256" key="12">
    <source>
        <dbReference type="ARBA" id="ARBA00022691"/>
    </source>
</evidence>
<keyword evidence="9 24" id="KW-0004">4Fe-4S</keyword>
<feature type="binding site" evidence="24">
    <location>
        <position position="287"/>
    </location>
    <ligand>
        <name>[2Fe-2S] cluster</name>
        <dbReference type="ChEBI" id="CHEBI:190135"/>
    </ligand>
</feature>